<dbReference type="OrthoDB" id="186262at2"/>
<keyword evidence="2" id="KW-0812">Transmembrane</keyword>
<organism evidence="3 4">
    <name type="scientific">Ereboglobus luteus</name>
    <dbReference type="NCBI Taxonomy" id="1796921"/>
    <lineage>
        <taxon>Bacteria</taxon>
        <taxon>Pseudomonadati</taxon>
        <taxon>Verrucomicrobiota</taxon>
        <taxon>Opitutia</taxon>
        <taxon>Opitutales</taxon>
        <taxon>Opitutaceae</taxon>
        <taxon>Ereboglobus</taxon>
    </lineage>
</organism>
<evidence type="ECO:0000256" key="1">
    <source>
        <dbReference type="SAM" id="Coils"/>
    </source>
</evidence>
<protein>
    <submittedName>
        <fullName evidence="3">Uncharacterized protein</fullName>
    </submittedName>
</protein>
<proteinExistence type="predicted"/>
<dbReference type="AlphaFoldDB" id="A0A2U8E0U3"/>
<dbReference type="RefSeq" id="WP_108824285.1">
    <property type="nucleotide sequence ID" value="NZ_CP023004.1"/>
</dbReference>
<accession>A0A2U8E0U3</accession>
<keyword evidence="4" id="KW-1185">Reference proteome</keyword>
<keyword evidence="1" id="KW-0175">Coiled coil</keyword>
<sequence length="449" mass="49505">MAKPQGLFIWEKTVYYNDPVKGWLRKPLVRLEDSAAVVQEHYKKKSSLVLAYDPDVMQTEFAECPGGGRPIVREALSGSHESIANNLTGWGFQQPWPLPGSGGSFGTFCSYEAVPSLSVLCSSLMDLGYSVPRAFPLATLAMHAASTPGRTSIFMIVDKDSQAFVYINTTSGMKACRKLYAGKRQEAYDVWSEISMIFGEYGVTFEDGGQRPQMRIYQAPGTDVKTQCPYWDVLQSQAQVEVLGFSALELLLLSVPSKHPSSLMEDMPKTIVLDFGLQIAAAVLLVIFLGFGIFAYLQLQKERKTIRELNAQQGALAAQKMRLENNKREMETLRKLYSQEIFEYSNGRQQLVQMLPVAIPRDATLTSMNISDQTFRLAGIFWKQSVSQPRVGSDSTDPTTAIKRTLEGSIAGLLVNQGGNKYSTNTGDFIVEGTTPKPSIENATSAGGH</sequence>
<feature type="coiled-coil region" evidence="1">
    <location>
        <begin position="306"/>
        <end position="340"/>
    </location>
</feature>
<dbReference type="EMBL" id="CP023004">
    <property type="protein sequence ID" value="AWI08477.1"/>
    <property type="molecule type" value="Genomic_DNA"/>
</dbReference>
<keyword evidence="2" id="KW-0472">Membrane</keyword>
<gene>
    <name evidence="3" type="ORF">CKA38_03720</name>
</gene>
<keyword evidence="2" id="KW-1133">Transmembrane helix</keyword>
<evidence type="ECO:0000313" key="3">
    <source>
        <dbReference type="EMBL" id="AWI08477.1"/>
    </source>
</evidence>
<dbReference type="Proteomes" id="UP000244896">
    <property type="component" value="Chromosome"/>
</dbReference>
<evidence type="ECO:0000256" key="2">
    <source>
        <dbReference type="SAM" id="Phobius"/>
    </source>
</evidence>
<evidence type="ECO:0000313" key="4">
    <source>
        <dbReference type="Proteomes" id="UP000244896"/>
    </source>
</evidence>
<feature type="transmembrane region" description="Helical" evidence="2">
    <location>
        <begin position="275"/>
        <end position="297"/>
    </location>
</feature>
<reference evidence="3 4" key="1">
    <citation type="journal article" date="2018" name="Syst. Appl. Microbiol.">
        <title>Ereboglobus luteus gen. nov. sp. nov. from cockroach guts, and new insights into the oxygen relationship of the genera Opitutus and Didymococcus (Verrucomicrobia: Opitutaceae).</title>
        <authorList>
            <person name="Tegtmeier D."/>
            <person name="Belitz A."/>
            <person name="Radek R."/>
            <person name="Heimerl T."/>
            <person name="Brune A."/>
        </authorList>
    </citation>
    <scope>NUCLEOTIDE SEQUENCE [LARGE SCALE GENOMIC DNA]</scope>
    <source>
        <strain evidence="3 4">Ho45</strain>
    </source>
</reference>
<name>A0A2U8E0U3_9BACT</name>
<dbReference type="KEGG" id="elut:CKA38_03720"/>